<dbReference type="InterPro" id="IPR042534">
    <property type="entry name" value="SAP18_sf"/>
</dbReference>
<dbReference type="AlphaFoldDB" id="A0A397T268"/>
<dbReference type="Pfam" id="PF06487">
    <property type="entry name" value="SAP18"/>
    <property type="match status" value="1"/>
</dbReference>
<reference evidence="3 4" key="1">
    <citation type="submission" date="2018-06" db="EMBL/GenBank/DDBJ databases">
        <title>Comparative genomics reveals the genomic features of Rhizophagus irregularis, R. cerebriforme, R. diaphanum and Gigaspora rosea, and their symbiotic lifestyle signature.</title>
        <authorList>
            <person name="Morin E."/>
            <person name="San Clemente H."/>
            <person name="Chen E.C.H."/>
            <person name="De La Providencia I."/>
            <person name="Hainaut M."/>
            <person name="Kuo A."/>
            <person name="Kohler A."/>
            <person name="Murat C."/>
            <person name="Tang N."/>
            <person name="Roy S."/>
            <person name="Loubradou J."/>
            <person name="Henrissat B."/>
            <person name="Grigoriev I.V."/>
            <person name="Corradi N."/>
            <person name="Roux C."/>
            <person name="Martin F.M."/>
        </authorList>
    </citation>
    <scope>NUCLEOTIDE SEQUENCE [LARGE SCALE GENOMIC DNA]</scope>
    <source>
        <strain evidence="3 4">DAOM 227022</strain>
    </source>
</reference>
<evidence type="ECO:0000256" key="2">
    <source>
        <dbReference type="SAM" id="MobiDB-lite"/>
    </source>
</evidence>
<dbReference type="GO" id="GO:0003714">
    <property type="term" value="F:transcription corepressor activity"/>
    <property type="evidence" value="ECO:0007669"/>
    <property type="project" value="TreeGrafter"/>
</dbReference>
<comment type="similarity">
    <text evidence="1">Belongs to the SAP18 family.</text>
</comment>
<proteinExistence type="inferred from homology"/>
<gene>
    <name evidence="3" type="ORF">C1645_736274</name>
</gene>
<dbReference type="PANTHER" id="PTHR13082">
    <property type="entry name" value="SAP18"/>
    <property type="match status" value="1"/>
</dbReference>
<keyword evidence="4" id="KW-1185">Reference proteome</keyword>
<sequence length="224" mass="27126">MTENNSGGKHKLVVEREKTVPFLLRMFYKLNHHHRVDDFTPEHLPTEDEVQIYTWKDATLKEISNLIKEVVQDANRPNAKLSFKLVYIDNLRGKYAFKELGTIHNVTPSEHDEINLDDARFVIGDFLDVAIYFGPPPRPIERRSSVLRDRNRERERDRVGRTYRGVGGNERDRDRDRERDRDRDRDRDRGDRDRDRDRDRNGMRIERDRREERRDNRSFRDRRR</sequence>
<evidence type="ECO:0000256" key="1">
    <source>
        <dbReference type="ARBA" id="ARBA00009143"/>
    </source>
</evidence>
<evidence type="ECO:0000313" key="4">
    <source>
        <dbReference type="Proteomes" id="UP000265703"/>
    </source>
</evidence>
<dbReference type="OrthoDB" id="440566at2759"/>
<dbReference type="STRING" id="658196.A0A397T268"/>
<organism evidence="3 4">
    <name type="scientific">Glomus cerebriforme</name>
    <dbReference type="NCBI Taxonomy" id="658196"/>
    <lineage>
        <taxon>Eukaryota</taxon>
        <taxon>Fungi</taxon>
        <taxon>Fungi incertae sedis</taxon>
        <taxon>Mucoromycota</taxon>
        <taxon>Glomeromycotina</taxon>
        <taxon>Glomeromycetes</taxon>
        <taxon>Glomerales</taxon>
        <taxon>Glomeraceae</taxon>
        <taxon>Glomus</taxon>
    </lineage>
</organism>
<accession>A0A397T268</accession>
<feature type="compositionally biased region" description="Basic and acidic residues" evidence="2">
    <location>
        <begin position="169"/>
        <end position="224"/>
    </location>
</feature>
<dbReference type="GO" id="GO:0005634">
    <property type="term" value="C:nucleus"/>
    <property type="evidence" value="ECO:0007669"/>
    <property type="project" value="TreeGrafter"/>
</dbReference>
<dbReference type="PANTHER" id="PTHR13082:SF0">
    <property type="entry name" value="HISTONE DEACETYLASE COMPLEX SUBUNIT SAP18"/>
    <property type="match status" value="1"/>
</dbReference>
<dbReference type="InterPro" id="IPR010516">
    <property type="entry name" value="SAP18"/>
</dbReference>
<dbReference type="EMBL" id="QKYT01000124">
    <property type="protein sequence ID" value="RIA92560.1"/>
    <property type="molecule type" value="Genomic_DNA"/>
</dbReference>
<feature type="compositionally biased region" description="Basic and acidic residues" evidence="2">
    <location>
        <begin position="139"/>
        <end position="160"/>
    </location>
</feature>
<evidence type="ECO:0000313" key="3">
    <source>
        <dbReference type="EMBL" id="RIA92560.1"/>
    </source>
</evidence>
<feature type="region of interest" description="Disordered" evidence="2">
    <location>
        <begin position="138"/>
        <end position="224"/>
    </location>
</feature>
<dbReference type="Proteomes" id="UP000265703">
    <property type="component" value="Unassembled WGS sequence"/>
</dbReference>
<protein>
    <submittedName>
        <fullName evidence="3">Sin3 associated polypeptide p18-domain-containing protein</fullName>
    </submittedName>
</protein>
<dbReference type="Gene3D" id="3.10.20.550">
    <property type="entry name" value="ASAP complex, SAP18 subunit"/>
    <property type="match status" value="1"/>
</dbReference>
<comment type="caution">
    <text evidence="3">The sequence shown here is derived from an EMBL/GenBank/DDBJ whole genome shotgun (WGS) entry which is preliminary data.</text>
</comment>
<name>A0A397T268_9GLOM</name>